<reference evidence="1" key="1">
    <citation type="submission" date="2019-03" db="EMBL/GenBank/DDBJ databases">
        <title>Improved annotation for the trematode Fasciola hepatica.</title>
        <authorList>
            <person name="Choi Y.-J."/>
            <person name="Martin J."/>
            <person name="Mitreva M."/>
        </authorList>
    </citation>
    <scope>NUCLEOTIDE SEQUENCE [LARGE SCALE GENOMIC DNA]</scope>
</reference>
<keyword evidence="2" id="KW-1185">Reference proteome</keyword>
<organism evidence="1 2">
    <name type="scientific">Fasciola hepatica</name>
    <name type="common">Liver fluke</name>
    <dbReference type="NCBI Taxonomy" id="6192"/>
    <lineage>
        <taxon>Eukaryota</taxon>
        <taxon>Metazoa</taxon>
        <taxon>Spiralia</taxon>
        <taxon>Lophotrochozoa</taxon>
        <taxon>Platyhelminthes</taxon>
        <taxon>Trematoda</taxon>
        <taxon>Digenea</taxon>
        <taxon>Plagiorchiida</taxon>
        <taxon>Echinostomata</taxon>
        <taxon>Echinostomatoidea</taxon>
        <taxon>Fasciolidae</taxon>
        <taxon>Fasciola</taxon>
    </lineage>
</organism>
<dbReference type="EMBL" id="JXXN02017133">
    <property type="protein sequence ID" value="THD18044.1"/>
    <property type="molecule type" value="Genomic_DNA"/>
</dbReference>
<gene>
    <name evidence="1" type="ORF">D915_011012</name>
</gene>
<protein>
    <submittedName>
        <fullName evidence="1">Uncharacterized protein</fullName>
    </submittedName>
</protein>
<dbReference type="Proteomes" id="UP000230066">
    <property type="component" value="Unassembled WGS sequence"/>
</dbReference>
<accession>A0A4E0QU20</accession>
<sequence>MSVSVYQIRAHLNELEMLKNQFTTLSTQSVDKFEKIISTAKVYQTKMDPLNKDVEQLQIQQKSTFS</sequence>
<dbReference type="AlphaFoldDB" id="A0A4E0QU20"/>
<comment type="caution">
    <text evidence="1">The sequence shown here is derived from an EMBL/GenBank/DDBJ whole genome shotgun (WGS) entry which is preliminary data.</text>
</comment>
<name>A0A4E0QU20_FASHE</name>
<proteinExistence type="predicted"/>
<evidence type="ECO:0000313" key="2">
    <source>
        <dbReference type="Proteomes" id="UP000230066"/>
    </source>
</evidence>
<evidence type="ECO:0000313" key="1">
    <source>
        <dbReference type="EMBL" id="THD18044.1"/>
    </source>
</evidence>